<dbReference type="Gene3D" id="3.20.20.80">
    <property type="entry name" value="Glycosidases"/>
    <property type="match status" value="1"/>
</dbReference>
<dbReference type="InterPro" id="IPR001547">
    <property type="entry name" value="Glyco_hydro_5"/>
</dbReference>
<dbReference type="InterPro" id="IPR017853">
    <property type="entry name" value="GH"/>
</dbReference>
<gene>
    <name evidence="8" type="ORF">ACFOX0_18860</name>
</gene>
<dbReference type="PROSITE" id="PS00659">
    <property type="entry name" value="GLYCOSYL_HYDROL_F5"/>
    <property type="match status" value="1"/>
</dbReference>
<dbReference type="GO" id="GO:0016787">
    <property type="term" value="F:hydrolase activity"/>
    <property type="evidence" value="ECO:0007669"/>
    <property type="project" value="UniProtKB-KW"/>
</dbReference>
<comment type="similarity">
    <text evidence="5">Belongs to the glycosyl hydrolase 5 (cellulase A) family.</text>
</comment>
<feature type="domain" description="Glycoside hydrolase family 5" evidence="7">
    <location>
        <begin position="207"/>
        <end position="457"/>
    </location>
</feature>
<feature type="region of interest" description="Disordered" evidence="6">
    <location>
        <begin position="140"/>
        <end position="188"/>
    </location>
</feature>
<evidence type="ECO:0000256" key="4">
    <source>
        <dbReference type="ARBA" id="ARBA00023295"/>
    </source>
</evidence>
<protein>
    <recommendedName>
        <fullName evidence="2">cellulase</fullName>
        <ecNumber evidence="2">3.2.1.4</ecNumber>
    </recommendedName>
</protein>
<dbReference type="SUPFAM" id="SSF51445">
    <property type="entry name" value="(Trans)glycosidases"/>
    <property type="match status" value="1"/>
</dbReference>
<sequence>MRRSRLGSSDTHTRRWRVGAVAGVAVLIVGIGLGVASADEEPATVSCPQVTVGVAVPAQQQAEVQRNLELLNTQITEANKRLRDTVGQGGPNFAQNAILGPLRDKRFATINRIETAIGRNAPKPDLNAEGLSTCTLNGTKAAGPAQPTTVPTTTVPTTTVPTTTVPTTTAPPAAGPDRPAPAASGNAPGGTPVAVNGQLRVCGTQLCNQAGQAIQLRGMSSHGLQFFPNCVNANSLAALRNDWKADFIRLSMYVQEGGLETDPVGFTAKVNGLVDAATRLGLYVLVDFHILTPGDPNVNLGLAKTFFADVSARHAANNNVIYEVANEPNGVSWDGIKTYAEQVIPVIRKNSPDSVVLVGTRGFSSLGLSEGSDETEVVNDPVDAENVMYTFHFYAASHGADRRAVVARAAKSLPLFVSEFGTQTFTGDGTNDFTSTTAWLDLLKSNKISYGMWSFSDGRETNSAFRQGTCAGTAFAGNGVLTEAGRYLRSRILTGVGNPNG</sequence>
<dbReference type="EMBL" id="JBHSBN010000012">
    <property type="protein sequence ID" value="MFC4107979.1"/>
    <property type="molecule type" value="Genomic_DNA"/>
</dbReference>
<dbReference type="Pfam" id="PF00150">
    <property type="entry name" value="Cellulase"/>
    <property type="match status" value="1"/>
</dbReference>
<feature type="compositionally biased region" description="Low complexity" evidence="6">
    <location>
        <begin position="141"/>
        <end position="188"/>
    </location>
</feature>
<dbReference type="EC" id="3.2.1.4" evidence="2"/>
<evidence type="ECO:0000256" key="5">
    <source>
        <dbReference type="RuleBase" id="RU361153"/>
    </source>
</evidence>
<dbReference type="InterPro" id="IPR018087">
    <property type="entry name" value="Glyco_hydro_5_CS"/>
</dbReference>
<name>A0ABV8KPG0_9ACTN</name>
<accession>A0ABV8KPG0</accession>
<dbReference type="Proteomes" id="UP001595868">
    <property type="component" value="Unassembled WGS sequence"/>
</dbReference>
<evidence type="ECO:0000256" key="6">
    <source>
        <dbReference type="SAM" id="MobiDB-lite"/>
    </source>
</evidence>
<evidence type="ECO:0000256" key="1">
    <source>
        <dbReference type="ARBA" id="ARBA00000966"/>
    </source>
</evidence>
<evidence type="ECO:0000259" key="7">
    <source>
        <dbReference type="Pfam" id="PF00150"/>
    </source>
</evidence>
<keyword evidence="9" id="KW-1185">Reference proteome</keyword>
<evidence type="ECO:0000313" key="8">
    <source>
        <dbReference type="EMBL" id="MFC4107979.1"/>
    </source>
</evidence>
<dbReference type="PANTHER" id="PTHR34142:SF1">
    <property type="entry name" value="GLYCOSIDE HYDROLASE FAMILY 5 DOMAIN-CONTAINING PROTEIN"/>
    <property type="match status" value="1"/>
</dbReference>
<dbReference type="PANTHER" id="PTHR34142">
    <property type="entry name" value="ENDO-BETA-1,4-GLUCANASE A"/>
    <property type="match status" value="1"/>
</dbReference>
<dbReference type="RefSeq" id="WP_377547618.1">
    <property type="nucleotide sequence ID" value="NZ_JBHSBN010000012.1"/>
</dbReference>
<comment type="caution">
    <text evidence="8">The sequence shown here is derived from an EMBL/GenBank/DDBJ whole genome shotgun (WGS) entry which is preliminary data.</text>
</comment>
<evidence type="ECO:0000313" key="9">
    <source>
        <dbReference type="Proteomes" id="UP001595868"/>
    </source>
</evidence>
<organism evidence="8 9">
    <name type="scientific">Micromonospora zhanjiangensis</name>
    <dbReference type="NCBI Taxonomy" id="1522057"/>
    <lineage>
        <taxon>Bacteria</taxon>
        <taxon>Bacillati</taxon>
        <taxon>Actinomycetota</taxon>
        <taxon>Actinomycetes</taxon>
        <taxon>Micromonosporales</taxon>
        <taxon>Micromonosporaceae</taxon>
        <taxon>Micromonospora</taxon>
    </lineage>
</organism>
<keyword evidence="3 5" id="KW-0378">Hydrolase</keyword>
<keyword evidence="4 5" id="KW-0326">Glycosidase</keyword>
<reference evidence="9" key="1">
    <citation type="journal article" date="2019" name="Int. J. Syst. Evol. Microbiol.">
        <title>The Global Catalogue of Microorganisms (GCM) 10K type strain sequencing project: providing services to taxonomists for standard genome sequencing and annotation.</title>
        <authorList>
            <consortium name="The Broad Institute Genomics Platform"/>
            <consortium name="The Broad Institute Genome Sequencing Center for Infectious Disease"/>
            <person name="Wu L."/>
            <person name="Ma J."/>
        </authorList>
    </citation>
    <scope>NUCLEOTIDE SEQUENCE [LARGE SCALE GENOMIC DNA]</scope>
    <source>
        <strain evidence="9">2902at01</strain>
    </source>
</reference>
<evidence type="ECO:0000256" key="3">
    <source>
        <dbReference type="ARBA" id="ARBA00022801"/>
    </source>
</evidence>
<comment type="catalytic activity">
    <reaction evidence="1">
        <text>Endohydrolysis of (1-&gt;4)-beta-D-glucosidic linkages in cellulose, lichenin and cereal beta-D-glucans.</text>
        <dbReference type="EC" id="3.2.1.4"/>
    </reaction>
</comment>
<evidence type="ECO:0000256" key="2">
    <source>
        <dbReference type="ARBA" id="ARBA00012601"/>
    </source>
</evidence>
<proteinExistence type="inferred from homology"/>